<dbReference type="VEuPathDB" id="FungiDB:H310_08632"/>
<gene>
    <name evidence="2" type="ORF">H310_08632</name>
</gene>
<sequence>MAAAYVASRWNVCNDQHEQSCHGREKVGVWVAGTLTVAPNGFGGAFLGALAALLQVLLMVFFGFVEHARGFDLSHDGSALEYRRKQGDGVEMGLLRGHGRFSLRLLLVVMVVNPRPVLRPNVVLLLVQRGGIMDGPERVQQVLVRQDGATERHLNSFGMSSVTPTDVFIRGIGCVAISVPHAGVEHTWYPLKVELDSPKTSRRKRCDVHRRRSFRLGRRRHHACSGLACKGQTYHRRHLGRP</sequence>
<name>A0A024TX01_9STRA</name>
<dbReference type="RefSeq" id="XP_008872691.1">
    <property type="nucleotide sequence ID" value="XM_008874469.1"/>
</dbReference>
<protein>
    <submittedName>
        <fullName evidence="2">Uncharacterized protein</fullName>
    </submittedName>
</protein>
<organism evidence="2">
    <name type="scientific">Aphanomyces invadans</name>
    <dbReference type="NCBI Taxonomy" id="157072"/>
    <lineage>
        <taxon>Eukaryota</taxon>
        <taxon>Sar</taxon>
        <taxon>Stramenopiles</taxon>
        <taxon>Oomycota</taxon>
        <taxon>Saprolegniomycetes</taxon>
        <taxon>Saprolegniales</taxon>
        <taxon>Verrucalvaceae</taxon>
        <taxon>Aphanomyces</taxon>
    </lineage>
</organism>
<dbReference type="EMBL" id="KI913969">
    <property type="protein sequence ID" value="ETV98494.1"/>
    <property type="molecule type" value="Genomic_DNA"/>
</dbReference>
<evidence type="ECO:0000256" key="1">
    <source>
        <dbReference type="SAM" id="Phobius"/>
    </source>
</evidence>
<feature type="transmembrane region" description="Helical" evidence="1">
    <location>
        <begin position="45"/>
        <end position="65"/>
    </location>
</feature>
<accession>A0A024TX01</accession>
<dbReference type="GeneID" id="20085682"/>
<keyword evidence="1" id="KW-0812">Transmembrane</keyword>
<keyword evidence="1" id="KW-0472">Membrane</keyword>
<dbReference type="AlphaFoldDB" id="A0A024TX01"/>
<evidence type="ECO:0000313" key="2">
    <source>
        <dbReference type="EMBL" id="ETV98494.1"/>
    </source>
</evidence>
<keyword evidence="1" id="KW-1133">Transmembrane helix</keyword>
<proteinExistence type="predicted"/>
<reference evidence="2" key="1">
    <citation type="submission" date="2013-12" db="EMBL/GenBank/DDBJ databases">
        <title>The Genome Sequence of Aphanomyces invadans NJM9701.</title>
        <authorList>
            <consortium name="The Broad Institute Genomics Platform"/>
            <person name="Russ C."/>
            <person name="Tyler B."/>
            <person name="van West P."/>
            <person name="Dieguez-Uribeondo J."/>
            <person name="Young S.K."/>
            <person name="Zeng Q."/>
            <person name="Gargeya S."/>
            <person name="Fitzgerald M."/>
            <person name="Abouelleil A."/>
            <person name="Alvarado L."/>
            <person name="Chapman S.B."/>
            <person name="Gainer-Dewar J."/>
            <person name="Goldberg J."/>
            <person name="Griggs A."/>
            <person name="Gujja S."/>
            <person name="Hansen M."/>
            <person name="Howarth C."/>
            <person name="Imamovic A."/>
            <person name="Ireland A."/>
            <person name="Larimer J."/>
            <person name="McCowan C."/>
            <person name="Murphy C."/>
            <person name="Pearson M."/>
            <person name="Poon T.W."/>
            <person name="Priest M."/>
            <person name="Roberts A."/>
            <person name="Saif S."/>
            <person name="Shea T."/>
            <person name="Sykes S."/>
            <person name="Wortman J."/>
            <person name="Nusbaum C."/>
            <person name="Birren B."/>
        </authorList>
    </citation>
    <scope>NUCLEOTIDE SEQUENCE [LARGE SCALE GENOMIC DNA]</scope>
    <source>
        <strain evidence="2">NJM9701</strain>
    </source>
</reference>